<sequence length="52" mass="5508">MLFLLALLGGGLLALDISAQPLGDDEDAADAPQTETLLDQEAHETELQMISL</sequence>
<protein>
    <submittedName>
        <fullName evidence="2">Uncharacterized protein</fullName>
    </submittedName>
</protein>
<evidence type="ECO:0000256" key="1">
    <source>
        <dbReference type="SAM" id="SignalP"/>
    </source>
</evidence>
<feature type="chain" id="PRO_5013232437" evidence="1">
    <location>
        <begin position="20"/>
        <end position="52"/>
    </location>
</feature>
<evidence type="ECO:0000313" key="2">
    <source>
        <dbReference type="EMBL" id="SLN44331.1"/>
    </source>
</evidence>
<dbReference type="RefSeq" id="WP_159453222.1">
    <property type="nucleotide sequence ID" value="NZ_FWFS01000006.1"/>
</dbReference>
<organism evidence="2 3">
    <name type="scientific">Aquimixticola soesokkakensis</name>
    <dbReference type="NCBI Taxonomy" id="1519096"/>
    <lineage>
        <taxon>Bacteria</taxon>
        <taxon>Pseudomonadati</taxon>
        <taxon>Pseudomonadota</taxon>
        <taxon>Alphaproteobacteria</taxon>
        <taxon>Rhodobacterales</taxon>
        <taxon>Paracoccaceae</taxon>
        <taxon>Aquimixticola</taxon>
    </lineage>
</organism>
<dbReference type="AlphaFoldDB" id="A0A1Y5SMR5"/>
<dbReference type="EMBL" id="FWFS01000006">
    <property type="protein sequence ID" value="SLN44331.1"/>
    <property type="molecule type" value="Genomic_DNA"/>
</dbReference>
<keyword evidence="3" id="KW-1185">Reference proteome</keyword>
<reference evidence="2 3" key="1">
    <citation type="submission" date="2017-03" db="EMBL/GenBank/DDBJ databases">
        <authorList>
            <person name="Afonso C.L."/>
            <person name="Miller P.J."/>
            <person name="Scott M.A."/>
            <person name="Spackman E."/>
            <person name="Goraichik I."/>
            <person name="Dimitrov K.M."/>
            <person name="Suarez D.L."/>
            <person name="Swayne D.E."/>
        </authorList>
    </citation>
    <scope>NUCLEOTIDE SEQUENCE [LARGE SCALE GENOMIC DNA]</scope>
    <source>
        <strain evidence="2 3">CECT 8620</strain>
    </source>
</reference>
<gene>
    <name evidence="2" type="ORF">AQS8620_01777</name>
</gene>
<proteinExistence type="predicted"/>
<evidence type="ECO:0000313" key="3">
    <source>
        <dbReference type="Proteomes" id="UP000193862"/>
    </source>
</evidence>
<dbReference type="Proteomes" id="UP000193862">
    <property type="component" value="Unassembled WGS sequence"/>
</dbReference>
<accession>A0A1Y5SMR5</accession>
<name>A0A1Y5SMR5_9RHOB</name>
<feature type="signal peptide" evidence="1">
    <location>
        <begin position="1"/>
        <end position="19"/>
    </location>
</feature>
<keyword evidence="1" id="KW-0732">Signal</keyword>